<reference evidence="1" key="1">
    <citation type="submission" date="2020-08" db="EMBL/GenBank/DDBJ databases">
        <title>Multicomponent nature underlies the extraordinary mechanical properties of spider dragline silk.</title>
        <authorList>
            <person name="Kono N."/>
            <person name="Nakamura H."/>
            <person name="Mori M."/>
            <person name="Yoshida Y."/>
            <person name="Ohtoshi R."/>
            <person name="Malay A.D."/>
            <person name="Moran D.A.P."/>
            <person name="Tomita M."/>
            <person name="Numata K."/>
            <person name="Arakawa K."/>
        </authorList>
    </citation>
    <scope>NUCLEOTIDE SEQUENCE</scope>
</reference>
<dbReference type="EMBL" id="BMAU01021284">
    <property type="protein sequence ID" value="GFY08772.1"/>
    <property type="molecule type" value="Genomic_DNA"/>
</dbReference>
<proteinExistence type="predicted"/>
<protein>
    <submittedName>
        <fullName evidence="1">Uncharacterized protein</fullName>
    </submittedName>
</protein>
<dbReference type="AlphaFoldDB" id="A0A8X6SGG9"/>
<sequence length="92" mass="10042">MQSADMQKAVLTVYFHLHSSDKEPLHSFCPVGPNLWLVSNADCGAIGPLRHGGTLNNHQAASPFVRLVEGEERWEAPDHSPGVLPQNWGGTE</sequence>
<dbReference type="Proteomes" id="UP000887159">
    <property type="component" value="Unassembled WGS sequence"/>
</dbReference>
<comment type="caution">
    <text evidence="1">The sequence shown here is derived from an EMBL/GenBank/DDBJ whole genome shotgun (WGS) entry which is preliminary data.</text>
</comment>
<evidence type="ECO:0000313" key="1">
    <source>
        <dbReference type="EMBL" id="GFY08772.1"/>
    </source>
</evidence>
<gene>
    <name evidence="1" type="ORF">TNCV_4659651</name>
</gene>
<accession>A0A8X6SGG9</accession>
<evidence type="ECO:0000313" key="2">
    <source>
        <dbReference type="Proteomes" id="UP000887159"/>
    </source>
</evidence>
<keyword evidence="2" id="KW-1185">Reference proteome</keyword>
<name>A0A8X6SGG9_TRICX</name>
<organism evidence="1 2">
    <name type="scientific">Trichonephila clavipes</name>
    <name type="common">Golden silk orbweaver</name>
    <name type="synonym">Nephila clavipes</name>
    <dbReference type="NCBI Taxonomy" id="2585209"/>
    <lineage>
        <taxon>Eukaryota</taxon>
        <taxon>Metazoa</taxon>
        <taxon>Ecdysozoa</taxon>
        <taxon>Arthropoda</taxon>
        <taxon>Chelicerata</taxon>
        <taxon>Arachnida</taxon>
        <taxon>Araneae</taxon>
        <taxon>Araneomorphae</taxon>
        <taxon>Entelegynae</taxon>
        <taxon>Araneoidea</taxon>
        <taxon>Nephilidae</taxon>
        <taxon>Trichonephila</taxon>
    </lineage>
</organism>